<organism evidence="2 3">
    <name type="scientific">Ciona savignyi</name>
    <name type="common">Pacific transparent sea squirt</name>
    <dbReference type="NCBI Taxonomy" id="51511"/>
    <lineage>
        <taxon>Eukaryota</taxon>
        <taxon>Metazoa</taxon>
        <taxon>Chordata</taxon>
        <taxon>Tunicata</taxon>
        <taxon>Ascidiacea</taxon>
        <taxon>Phlebobranchia</taxon>
        <taxon>Cionidae</taxon>
        <taxon>Ciona</taxon>
    </lineage>
</organism>
<dbReference type="Ensembl" id="ENSCSAVT00000016050.1">
    <property type="protein sequence ID" value="ENSCSAVP00000015871.1"/>
    <property type="gene ID" value="ENSCSAVG00000009329.1"/>
</dbReference>
<reference evidence="2" key="2">
    <citation type="submission" date="2025-08" db="UniProtKB">
        <authorList>
            <consortium name="Ensembl"/>
        </authorList>
    </citation>
    <scope>IDENTIFICATION</scope>
</reference>
<feature type="region of interest" description="Disordered" evidence="1">
    <location>
        <begin position="106"/>
        <end position="133"/>
    </location>
</feature>
<proteinExistence type="predicted"/>
<sequence length="133" mass="15167">PLILTVECCRQFCSTHGDIAVKARRGRGVAHAEVDYVRRTSALVFKQDPPPENIRKQRRASIDSWNSNVEQDTYISREPLGNQLALPSVRERRVSIASNEFHETVIFDQDKPPDTVKHDTEPTKPPERGILKH</sequence>
<accession>H2ZE55</accession>
<protein>
    <submittedName>
        <fullName evidence="2">Uncharacterized protein</fullName>
    </submittedName>
</protein>
<keyword evidence="3" id="KW-1185">Reference proteome</keyword>
<evidence type="ECO:0000256" key="1">
    <source>
        <dbReference type="SAM" id="MobiDB-lite"/>
    </source>
</evidence>
<evidence type="ECO:0000313" key="3">
    <source>
        <dbReference type="Proteomes" id="UP000007875"/>
    </source>
</evidence>
<dbReference type="HOGENOM" id="CLU_1911329_0_0_1"/>
<dbReference type="AlphaFoldDB" id="H2ZE55"/>
<evidence type="ECO:0000313" key="2">
    <source>
        <dbReference type="Ensembl" id="ENSCSAVP00000015871.1"/>
    </source>
</evidence>
<dbReference type="Proteomes" id="UP000007875">
    <property type="component" value="Unassembled WGS sequence"/>
</dbReference>
<name>H2ZE55_CIOSA</name>
<reference evidence="3" key="1">
    <citation type="submission" date="2003-08" db="EMBL/GenBank/DDBJ databases">
        <authorList>
            <person name="Birren B."/>
            <person name="Nusbaum C."/>
            <person name="Abebe A."/>
            <person name="Abouelleil A."/>
            <person name="Adekoya E."/>
            <person name="Ait-zahra M."/>
            <person name="Allen N."/>
            <person name="Allen T."/>
            <person name="An P."/>
            <person name="Anderson M."/>
            <person name="Anderson S."/>
            <person name="Arachchi H."/>
            <person name="Armbruster J."/>
            <person name="Bachantsang P."/>
            <person name="Baldwin J."/>
            <person name="Barry A."/>
            <person name="Bayul T."/>
            <person name="Blitshsteyn B."/>
            <person name="Bloom T."/>
            <person name="Blye J."/>
            <person name="Boguslavskiy L."/>
            <person name="Borowsky M."/>
            <person name="Boukhgalter B."/>
            <person name="Brunache A."/>
            <person name="Butler J."/>
            <person name="Calixte N."/>
            <person name="Calvo S."/>
            <person name="Camarata J."/>
            <person name="Campo K."/>
            <person name="Chang J."/>
            <person name="Cheshatsang Y."/>
            <person name="Citroen M."/>
            <person name="Collymore A."/>
            <person name="Considine T."/>
            <person name="Cook A."/>
            <person name="Cooke P."/>
            <person name="Corum B."/>
            <person name="Cuomo C."/>
            <person name="David R."/>
            <person name="Dawoe T."/>
            <person name="Degray S."/>
            <person name="Dodge S."/>
            <person name="Dooley K."/>
            <person name="Dorje P."/>
            <person name="Dorjee K."/>
            <person name="Dorris L."/>
            <person name="Duffey N."/>
            <person name="Dupes A."/>
            <person name="Elkins T."/>
            <person name="Engels R."/>
            <person name="Erickson J."/>
            <person name="Farina A."/>
            <person name="Faro S."/>
            <person name="Ferreira P."/>
            <person name="Fischer H."/>
            <person name="Fitzgerald M."/>
            <person name="Foley K."/>
            <person name="Gage D."/>
            <person name="Galagan J."/>
            <person name="Gearin G."/>
            <person name="Gnerre S."/>
            <person name="Gnirke A."/>
            <person name="Goyette A."/>
            <person name="Graham J."/>
            <person name="Grandbois E."/>
            <person name="Gyaltsen K."/>
            <person name="Hafez N."/>
            <person name="Hagopian D."/>
            <person name="Hagos B."/>
            <person name="Hall J."/>
            <person name="Hatcher B."/>
            <person name="Heller A."/>
            <person name="Higgins H."/>
            <person name="Honan T."/>
            <person name="Horn A."/>
            <person name="Houde N."/>
            <person name="Hughes L."/>
            <person name="Hulme W."/>
            <person name="Husby E."/>
            <person name="Iliev I."/>
            <person name="Jaffe D."/>
            <person name="Jones C."/>
            <person name="Kamal M."/>
            <person name="Kamat A."/>
            <person name="Kamvysselis M."/>
            <person name="Karlsson E."/>
            <person name="Kells C."/>
            <person name="Kieu A."/>
            <person name="Kisner P."/>
            <person name="Kodira C."/>
            <person name="Kulbokas E."/>
            <person name="Labutti K."/>
            <person name="Lama D."/>
            <person name="Landers T."/>
            <person name="Leger J."/>
            <person name="Levine S."/>
            <person name="Lewis D."/>
            <person name="Lewis T."/>
            <person name="Lindblad-toh K."/>
            <person name="Liu X."/>
            <person name="Lokyitsang T."/>
            <person name="Lokyitsang Y."/>
            <person name="Lucien O."/>
            <person name="Lui A."/>
            <person name="Ma L.J."/>
            <person name="Mabbitt R."/>
            <person name="Macdonald J."/>
            <person name="Maclean C."/>
            <person name="Major J."/>
            <person name="Manning J."/>
            <person name="Marabella R."/>
            <person name="Maru K."/>
            <person name="Matthews C."/>
            <person name="Mauceli E."/>
            <person name="Mccarthy M."/>
            <person name="Mcdonough S."/>
            <person name="Mcghee T."/>
            <person name="Meldrim J."/>
            <person name="Meneus L."/>
            <person name="Mesirov J."/>
            <person name="Mihalev A."/>
            <person name="Mihova T."/>
            <person name="Mikkelsen T."/>
            <person name="Mlenga V."/>
            <person name="Moru K."/>
            <person name="Mozes J."/>
            <person name="Mulrain L."/>
            <person name="Munson G."/>
            <person name="Naylor J."/>
            <person name="Newes C."/>
            <person name="Nguyen C."/>
            <person name="Nguyen N."/>
            <person name="Nguyen T."/>
            <person name="Nicol R."/>
            <person name="Nielsen C."/>
            <person name="Nizzari M."/>
            <person name="Norbu C."/>
            <person name="Norbu N."/>
            <person name="O'donnell P."/>
            <person name="Okoawo O."/>
            <person name="O'leary S."/>
            <person name="Omotosho B."/>
            <person name="O'neill K."/>
            <person name="Osman S."/>
            <person name="Parker S."/>
            <person name="Perrin D."/>
            <person name="Phunkhang P."/>
            <person name="Piqani B."/>
            <person name="Purcell S."/>
            <person name="Rachupka T."/>
            <person name="Ramasamy U."/>
            <person name="Rameau R."/>
            <person name="Ray V."/>
            <person name="Raymond C."/>
            <person name="Retta R."/>
            <person name="Richardson S."/>
            <person name="Rise C."/>
            <person name="Rodriguez J."/>
            <person name="Rogers J."/>
            <person name="Rogov P."/>
            <person name="Rutman M."/>
            <person name="Schupbach R."/>
            <person name="Seaman C."/>
            <person name="Settipalli S."/>
            <person name="Sharpe T."/>
            <person name="Sheridan J."/>
            <person name="Sherpa N."/>
            <person name="Shi J."/>
            <person name="Smirnov S."/>
            <person name="Smith C."/>
            <person name="Sougnez C."/>
            <person name="Spencer B."/>
            <person name="Stalker J."/>
            <person name="Stange-thomann N."/>
            <person name="Stavropoulos S."/>
            <person name="Stetson K."/>
            <person name="Stone C."/>
            <person name="Stone S."/>
            <person name="Stubbs M."/>
            <person name="Talamas J."/>
            <person name="Tchuinga P."/>
            <person name="Tenzing P."/>
            <person name="Tesfaye S."/>
            <person name="Theodore J."/>
            <person name="Thoulutsang Y."/>
            <person name="Topham K."/>
            <person name="Towey S."/>
            <person name="Tsamla T."/>
            <person name="Tsomo N."/>
            <person name="Vallee D."/>
            <person name="Vassiliev H."/>
            <person name="Venkataraman V."/>
            <person name="Vinson J."/>
            <person name="Vo A."/>
            <person name="Wade C."/>
            <person name="Wang S."/>
            <person name="Wangchuk T."/>
            <person name="Wangdi T."/>
            <person name="Whittaker C."/>
            <person name="Wilkinson J."/>
            <person name="Wu Y."/>
            <person name="Wyman D."/>
            <person name="Yadav S."/>
            <person name="Yang S."/>
            <person name="Yang X."/>
            <person name="Yeager S."/>
            <person name="Yee E."/>
            <person name="Young G."/>
            <person name="Zainoun J."/>
            <person name="Zembeck L."/>
            <person name="Zimmer A."/>
            <person name="Zody M."/>
            <person name="Lander E."/>
        </authorList>
    </citation>
    <scope>NUCLEOTIDE SEQUENCE [LARGE SCALE GENOMIC DNA]</scope>
</reference>
<dbReference type="InParanoid" id="H2ZE55"/>
<reference evidence="2" key="3">
    <citation type="submission" date="2025-09" db="UniProtKB">
        <authorList>
            <consortium name="Ensembl"/>
        </authorList>
    </citation>
    <scope>IDENTIFICATION</scope>
</reference>